<protein>
    <submittedName>
        <fullName evidence="2">Uncharacterized protein</fullName>
    </submittedName>
</protein>
<feature type="transmembrane region" description="Helical" evidence="1">
    <location>
        <begin position="108"/>
        <end position="129"/>
    </location>
</feature>
<feature type="transmembrane region" description="Helical" evidence="1">
    <location>
        <begin position="83"/>
        <end position="102"/>
    </location>
</feature>
<evidence type="ECO:0000313" key="2">
    <source>
        <dbReference type="EMBL" id="MCP2266912.1"/>
    </source>
</evidence>
<comment type="caution">
    <text evidence="2">The sequence shown here is derived from an EMBL/GenBank/DDBJ whole genome shotgun (WGS) entry which is preliminary data.</text>
</comment>
<proteinExistence type="predicted"/>
<dbReference type="EMBL" id="JAMTCS010000014">
    <property type="protein sequence ID" value="MCP2266912.1"/>
    <property type="molecule type" value="Genomic_DNA"/>
</dbReference>
<reference evidence="2" key="1">
    <citation type="submission" date="2022-06" db="EMBL/GenBank/DDBJ databases">
        <title>Genomic Encyclopedia of Archaeal and Bacterial Type Strains, Phase II (KMG-II): from individual species to whole genera.</title>
        <authorList>
            <person name="Goeker M."/>
        </authorList>
    </citation>
    <scope>NUCLEOTIDE SEQUENCE</scope>
    <source>
        <strain evidence="2">DSM 26652</strain>
    </source>
</reference>
<evidence type="ECO:0000313" key="3">
    <source>
        <dbReference type="Proteomes" id="UP001139493"/>
    </source>
</evidence>
<gene>
    <name evidence="2" type="ORF">APR03_004282</name>
</gene>
<feature type="transmembrane region" description="Helical" evidence="1">
    <location>
        <begin position="33"/>
        <end position="54"/>
    </location>
</feature>
<keyword evidence="3" id="KW-1185">Reference proteome</keyword>
<keyword evidence="1" id="KW-1133">Transmembrane helix</keyword>
<dbReference type="RefSeq" id="WP_253839168.1">
    <property type="nucleotide sequence ID" value="NZ_JAMTCS010000014.1"/>
</dbReference>
<dbReference type="Proteomes" id="UP001139493">
    <property type="component" value="Unassembled WGS sequence"/>
</dbReference>
<dbReference type="AlphaFoldDB" id="A0A9X2JXT6"/>
<keyword evidence="1" id="KW-0812">Transmembrane</keyword>
<sequence>MINATPTLLTCTATTAEQRTHATTWWITGRPAAGVLVALLDVVAAVLVFFMTWFSVGPGSLVGLWLLLAAAVLGFEPGIRRRLAVVGLVVVGATLVAGSGVLLHVPALAVPVALALNVGAVVYLSRLAARRPLPRRRSSV</sequence>
<evidence type="ECO:0000256" key="1">
    <source>
        <dbReference type="SAM" id="Phobius"/>
    </source>
</evidence>
<accession>A0A9X2JXT6</accession>
<keyword evidence="1" id="KW-0472">Membrane</keyword>
<feature type="transmembrane region" description="Helical" evidence="1">
    <location>
        <begin position="60"/>
        <end position="76"/>
    </location>
</feature>
<name>A0A9X2JXT6_9MICO</name>
<organism evidence="2 3">
    <name type="scientific">Promicromonospora thailandica</name>
    <dbReference type="NCBI Taxonomy" id="765201"/>
    <lineage>
        <taxon>Bacteria</taxon>
        <taxon>Bacillati</taxon>
        <taxon>Actinomycetota</taxon>
        <taxon>Actinomycetes</taxon>
        <taxon>Micrococcales</taxon>
        <taxon>Promicromonosporaceae</taxon>
        <taxon>Promicromonospora</taxon>
    </lineage>
</organism>